<proteinExistence type="predicted"/>
<evidence type="ECO:0000256" key="1">
    <source>
        <dbReference type="SAM" id="Coils"/>
    </source>
</evidence>
<dbReference type="Proteomes" id="UP000037923">
    <property type="component" value="Unassembled WGS sequence"/>
</dbReference>
<keyword evidence="4" id="KW-1185">Reference proteome</keyword>
<evidence type="ECO:0000313" key="3">
    <source>
        <dbReference type="EMBL" id="KPA73805.1"/>
    </source>
</evidence>
<evidence type="ECO:0000313" key="4">
    <source>
        <dbReference type="Proteomes" id="UP000037923"/>
    </source>
</evidence>
<dbReference type="RefSeq" id="XP_015652243.1">
    <property type="nucleotide sequence ID" value="XM_015809307.1"/>
</dbReference>
<dbReference type="EMBL" id="LGTL01000033">
    <property type="protein sequence ID" value="KPA73805.1"/>
    <property type="molecule type" value="Genomic_DNA"/>
</dbReference>
<feature type="coiled-coil region" evidence="1">
    <location>
        <begin position="6"/>
        <end position="177"/>
    </location>
</feature>
<dbReference type="GeneID" id="26909968"/>
<organism evidence="3 4">
    <name type="scientific">Leptomonas pyrrhocoris</name>
    <name type="common">Firebug parasite</name>
    <dbReference type="NCBI Taxonomy" id="157538"/>
    <lineage>
        <taxon>Eukaryota</taxon>
        <taxon>Discoba</taxon>
        <taxon>Euglenozoa</taxon>
        <taxon>Kinetoplastea</taxon>
        <taxon>Metakinetoplastina</taxon>
        <taxon>Trypanosomatida</taxon>
        <taxon>Trypanosomatidae</taxon>
        <taxon>Leishmaniinae</taxon>
        <taxon>Leptomonas</taxon>
    </lineage>
</organism>
<feature type="region of interest" description="Disordered" evidence="2">
    <location>
        <begin position="300"/>
        <end position="321"/>
    </location>
</feature>
<comment type="caution">
    <text evidence="3">The sequence shown here is derived from an EMBL/GenBank/DDBJ whole genome shotgun (WGS) entry which is preliminary data.</text>
</comment>
<accession>A0A0M9FQ58</accession>
<dbReference type="RefSeq" id="XP_015652244.1">
    <property type="nucleotide sequence ID" value="XM_015809308.1"/>
</dbReference>
<gene>
    <name evidence="3" type="ORF">ABB37_09685</name>
</gene>
<protein>
    <submittedName>
        <fullName evidence="3">Uncharacterized protein</fullName>
    </submittedName>
</protein>
<dbReference type="EMBL" id="LGTL01000033">
    <property type="protein sequence ID" value="KPA73804.1"/>
    <property type="molecule type" value="Genomic_DNA"/>
</dbReference>
<sequence length="321" mass="35174">MSVELVAQWAKRVSDAEEEARRMQEDIDAVKQQRRTLKAEIRKYEDIVASEKHDLLASLERVEAQAKELGAQCDAALAEKDRVEAEYVAALDEYEKLHFFVRDIQDAEERLQSREDLEAKLQRDSLEWAEEEHALRRQLHQLQQQQSQARRTQQAELQEAEAQLASVERRQREARAARCGEVQEATTRTAAAVVRRSSRPPAPSAEESAFLHANAGGAVPTRAAPLRSCLRTSMTAAGSAGSNSGAFPVNATASAPVSRCASQSLLAESGPREGEGGTANAAAATMPSLQVLQKMRALSYAGPGKPGSRKREFLGEATNEQ</sequence>
<evidence type="ECO:0000256" key="2">
    <source>
        <dbReference type="SAM" id="MobiDB-lite"/>
    </source>
</evidence>
<name>A0A0M9FQ58_LEPPY</name>
<dbReference type="VEuPathDB" id="TriTrypDB:LpyrH10_33_0930"/>
<reference evidence="3 4" key="1">
    <citation type="submission" date="2015-07" db="EMBL/GenBank/DDBJ databases">
        <title>High-quality genome of monoxenous trypanosomatid Leptomonas pyrrhocoris.</title>
        <authorList>
            <person name="Flegontov P."/>
            <person name="Butenko A."/>
            <person name="Firsov S."/>
            <person name="Vlcek C."/>
            <person name="Logacheva M.D."/>
            <person name="Field M."/>
            <person name="Filatov D."/>
            <person name="Flegontova O."/>
            <person name="Gerasimov E."/>
            <person name="Jackson A.P."/>
            <person name="Kelly S."/>
            <person name="Opperdoes F."/>
            <person name="O'Reilly A."/>
            <person name="Votypka J."/>
            <person name="Yurchenko V."/>
            <person name="Lukes J."/>
        </authorList>
    </citation>
    <scope>NUCLEOTIDE SEQUENCE [LARGE SCALE GENOMIC DNA]</scope>
    <source>
        <strain evidence="3">H10</strain>
    </source>
</reference>
<dbReference type="AlphaFoldDB" id="A0A0M9FQ58"/>
<dbReference type="OrthoDB" id="273109at2759"/>
<keyword evidence="1" id="KW-0175">Coiled coil</keyword>